<dbReference type="Pfam" id="PF12776">
    <property type="entry name" value="Myb_DNA-bind_3"/>
    <property type="match status" value="1"/>
</dbReference>
<evidence type="ECO:0000313" key="2">
    <source>
        <dbReference type="EMBL" id="RWR87796.1"/>
    </source>
</evidence>
<keyword evidence="3" id="KW-1185">Reference proteome</keyword>
<dbReference type="PANTHER" id="PTHR46929">
    <property type="entry name" value="EXPRESSED PROTEIN"/>
    <property type="match status" value="1"/>
</dbReference>
<comment type="caution">
    <text evidence="2">The sequence shown here is derived from an EMBL/GenBank/DDBJ whole genome shotgun (WGS) entry which is preliminary data.</text>
</comment>
<feature type="domain" description="Myb/SANT-like" evidence="1">
    <location>
        <begin position="27"/>
        <end position="117"/>
    </location>
</feature>
<name>A0A3S3N9G5_9MAGN</name>
<protein>
    <submittedName>
        <fullName evidence="2">Myb/SANT-like domain-containing protein</fullName>
    </submittedName>
</protein>
<sequence>MWEAEKERGDMKEFEVDTDNLTTNNLKWTPPHDEKLIEVMVDQCREGRGMKGGFTCEEWNLLTQNMKSEFGESIFTKDMLKNRFKTLKKTYANMKAMLDLSGFGWDDTRKLVTTEPEAHPKAIQYKDKSLLDWASLAIIFGDSVVDGRDGFASNDPEPVEAGADDDIGLTQADEMDNVFENGLEDNDVSVCNARKRQFSSVSTSRHTAKNRANTSRVIIGAVETIANGFSKFANKRSKERLSVDKCIRNLAELGLPSGLFYKALRFLENERKTEFFVALPPMDRDGWRVAKEPNRHLKADHCEFTQTKKHGKMEILQLQQKRKEWKCLLETEQMPELTVTPHLEGSSIACVTLMLLEAVLLLIKLQRHFGLDLITDVSGSQQSLDGRPLVKLR</sequence>
<dbReference type="InterPro" id="IPR024752">
    <property type="entry name" value="Myb/SANT-like_dom"/>
</dbReference>
<dbReference type="EMBL" id="QPKB01000006">
    <property type="protein sequence ID" value="RWR87796.1"/>
    <property type="molecule type" value="Genomic_DNA"/>
</dbReference>
<dbReference type="OrthoDB" id="3186724at2759"/>
<organism evidence="2 3">
    <name type="scientific">Cinnamomum micranthum f. kanehirae</name>
    <dbReference type="NCBI Taxonomy" id="337451"/>
    <lineage>
        <taxon>Eukaryota</taxon>
        <taxon>Viridiplantae</taxon>
        <taxon>Streptophyta</taxon>
        <taxon>Embryophyta</taxon>
        <taxon>Tracheophyta</taxon>
        <taxon>Spermatophyta</taxon>
        <taxon>Magnoliopsida</taxon>
        <taxon>Magnoliidae</taxon>
        <taxon>Laurales</taxon>
        <taxon>Lauraceae</taxon>
        <taxon>Cinnamomum</taxon>
    </lineage>
</organism>
<dbReference type="Proteomes" id="UP000283530">
    <property type="component" value="Unassembled WGS sequence"/>
</dbReference>
<accession>A0A3S3N9G5</accession>
<evidence type="ECO:0000313" key="3">
    <source>
        <dbReference type="Proteomes" id="UP000283530"/>
    </source>
</evidence>
<reference evidence="2 3" key="1">
    <citation type="journal article" date="2019" name="Nat. Plants">
        <title>Stout camphor tree genome fills gaps in understanding of flowering plant genome evolution.</title>
        <authorList>
            <person name="Chaw S.M."/>
            <person name="Liu Y.C."/>
            <person name="Wu Y.W."/>
            <person name="Wang H.Y."/>
            <person name="Lin C.I."/>
            <person name="Wu C.S."/>
            <person name="Ke H.M."/>
            <person name="Chang L.Y."/>
            <person name="Hsu C.Y."/>
            <person name="Yang H.T."/>
            <person name="Sudianto E."/>
            <person name="Hsu M.H."/>
            <person name="Wu K.P."/>
            <person name="Wang L.N."/>
            <person name="Leebens-Mack J.H."/>
            <person name="Tsai I.J."/>
        </authorList>
    </citation>
    <scope>NUCLEOTIDE SEQUENCE [LARGE SCALE GENOMIC DNA]</scope>
    <source>
        <strain evidence="3">cv. Chaw 1501</strain>
        <tissue evidence="2">Young leaves</tissue>
    </source>
</reference>
<gene>
    <name evidence="2" type="ORF">CKAN_01675300</name>
</gene>
<dbReference type="PANTHER" id="PTHR46929:SF3">
    <property type="entry name" value="MYB_SANT-LIKE DOMAIN-CONTAINING PROTEIN"/>
    <property type="match status" value="1"/>
</dbReference>
<proteinExistence type="predicted"/>
<evidence type="ECO:0000259" key="1">
    <source>
        <dbReference type="Pfam" id="PF12776"/>
    </source>
</evidence>
<dbReference type="AlphaFoldDB" id="A0A3S3N9G5"/>